<dbReference type="SUPFAM" id="SSF52047">
    <property type="entry name" value="RNI-like"/>
    <property type="match status" value="1"/>
</dbReference>
<accession>A0A4Q9L944</accession>
<name>A0A4Q9L944_9MICR</name>
<evidence type="ECO:0000313" key="2">
    <source>
        <dbReference type="Proteomes" id="UP000292362"/>
    </source>
</evidence>
<reference evidence="1 2" key="1">
    <citation type="submission" date="2017-12" db="EMBL/GenBank/DDBJ databases">
        <authorList>
            <person name="Pombert J.-F."/>
            <person name="Haag K.L."/>
            <person name="Ebert D."/>
        </authorList>
    </citation>
    <scope>NUCLEOTIDE SEQUENCE [LARGE SCALE GENOMIC DNA]</scope>
    <source>
        <strain evidence="1">FI-OER-3-3</strain>
    </source>
</reference>
<comment type="caution">
    <text evidence="1">The sequence shown here is derived from an EMBL/GenBank/DDBJ whole genome shotgun (WGS) entry which is preliminary data.</text>
</comment>
<organism evidence="1 2">
    <name type="scientific">Hamiltosporidium tvaerminnensis</name>
    <dbReference type="NCBI Taxonomy" id="1176355"/>
    <lineage>
        <taxon>Eukaryota</taxon>
        <taxon>Fungi</taxon>
        <taxon>Fungi incertae sedis</taxon>
        <taxon>Microsporidia</taxon>
        <taxon>Dubosqiidae</taxon>
        <taxon>Hamiltosporidium</taxon>
    </lineage>
</organism>
<dbReference type="EMBL" id="PITJ01000161">
    <property type="protein sequence ID" value="TBU04263.1"/>
    <property type="molecule type" value="Genomic_DNA"/>
</dbReference>
<gene>
    <name evidence="1" type="ORF">CWI37_0161p0020</name>
</gene>
<protein>
    <submittedName>
        <fullName evidence="1">Uncharacterized protein</fullName>
    </submittedName>
</protein>
<dbReference type="Gene3D" id="3.80.10.10">
    <property type="entry name" value="Ribonuclease Inhibitor"/>
    <property type="match status" value="1"/>
</dbReference>
<dbReference type="Proteomes" id="UP000292362">
    <property type="component" value="Unassembled WGS sequence"/>
</dbReference>
<dbReference type="InterPro" id="IPR032675">
    <property type="entry name" value="LRR_dom_sf"/>
</dbReference>
<sequence length="774" mass="92821">MIGTSIKEFLDNLICYQRGISFLILVSFGVDLKAKDNLVIHFYNELFYKSPETYLIDKKVVFSKFVKKKFKCYAHIHCLDCKKFTIKNRTDCPFNFKYEDLAEPNTIIFVNSNILTYEDFIHCYSILKNTSGLKNDLNVNDFLLVIRILDIFKFKKDKCFKQIIRVLLMSLFFKNEGIHKKYNINMKTVLSPSLFKHIFYEFGRIYFFRKDFFKYSLLYGCQSDAKIMKELYQNFDTNYIGIQKFISVNSSFIAKINNLMKFDTALEKKFEIVFGQFKIQAMHIYFDRVLNNLSTHLQYLFFSHIEELCISDWHNTLDFFEQIDTNYVFQYVKCLIFIRCEFSSFPRNIFKNMISLKHIYFILSRILSIDYFNEKYKRMQIFHSFIYDELISKENINNFREITNNQPIRIKNISKKDLNSSNKDMITVFAFKDEKYRVYTLNKLGFEFENFMFDVFISNIQTIKKINLTIREICMKGLIFKNSFINQNINSIKIFSSRLEDDILHNILTIPSLKKLEILYCTIVFNKEIKFKKNMLLKYLFLEYCNFENPNRFVNLINSMPKLQQMNLRYNTNLNVFEQNYKDKISEFEFLTKLVFCKINDFEGEIPKFPDFKFISNLDIGFRYKEGSIFKLFFNKSLNTIQYLSIHSFKIGKKDEHAISKSKNMKHLYFYDCEFINITFSDLFDTTETYMIERLILEKISLCKPDVLFLNSLIHLKILQLEIEKFIIDPSQLLYFYDPGKSEIMLTLCAKKEHWCEMCMFVEIYGSNNLIYCI</sequence>
<evidence type="ECO:0000313" key="1">
    <source>
        <dbReference type="EMBL" id="TBU04263.1"/>
    </source>
</evidence>
<dbReference type="AlphaFoldDB" id="A0A4Q9L944"/>
<proteinExistence type="predicted"/>
<dbReference type="VEuPathDB" id="MicrosporidiaDB:CWI37_0161p0020"/>